<dbReference type="Pfam" id="PF14543">
    <property type="entry name" value="TAXi_N"/>
    <property type="match status" value="1"/>
</dbReference>
<evidence type="ECO:0000313" key="10">
    <source>
        <dbReference type="Proteomes" id="UP000233551"/>
    </source>
</evidence>
<dbReference type="GO" id="GO:0005576">
    <property type="term" value="C:extracellular region"/>
    <property type="evidence" value="ECO:0007669"/>
    <property type="project" value="UniProtKB-SubCell"/>
</dbReference>
<dbReference type="Proteomes" id="UP000233551">
    <property type="component" value="Unassembled WGS sequence"/>
</dbReference>
<dbReference type="InterPro" id="IPR021109">
    <property type="entry name" value="Peptidase_aspartic_dom_sf"/>
</dbReference>
<sequence>MASNSLCHLFILILSFFFLSPSHAATPSPLIFPIRKDDPTRLYYTTIMVGTPPTAVNTLLDLAGQWSWFNCDGGYNSLAYRPVACGSDTCNAAGGIGCVGCNGPARPGCTNDTCGVFPYNPFQNMQLAEGLGEDVLVVRATDGLKYTSRLHVRQFPVACVSSSALEGLPNTTTGVIALSRAMTSLPSKLWSALNLSSKVALCLPSSSKLGHGDMYIGGGPYYRPFTGSKDFSKSLLVTKLLVNPVSTAPISSEGDASFEYFVDVRAIKVDYTPVSFNNSLLDIGSNGVGGTKISTITPYTKLHSSIYKTLMKAFAEAASKKKIKKTANVAPFGLCYKMKTIGSTKAGPDVPNIVLVLQSDAQWEIKGANSMVRVSKEVMCLGFVDAGKEVTTSIVIGAHQMEENLLEFDVNSSTFAFSNSLLLQNTSCSHF</sequence>
<dbReference type="AlphaFoldDB" id="A0A218WPB6"/>
<dbReference type="Proteomes" id="UP000197138">
    <property type="component" value="Unassembled WGS sequence"/>
</dbReference>
<dbReference type="EMBL" id="MTKT01003794">
    <property type="protein sequence ID" value="OWM74210.1"/>
    <property type="molecule type" value="Genomic_DNA"/>
</dbReference>
<evidence type="ECO:0000256" key="2">
    <source>
        <dbReference type="ARBA" id="ARBA00007447"/>
    </source>
</evidence>
<dbReference type="FunFam" id="2.40.70.10:FF:000041">
    <property type="entry name" value="Basic 7S globulin"/>
    <property type="match status" value="1"/>
</dbReference>
<keyword evidence="3" id="KW-0964">Secreted</keyword>
<comment type="subcellular location">
    <subcellularLocation>
        <location evidence="1">Secreted</location>
        <location evidence="1">Extracellular space</location>
    </subcellularLocation>
</comment>
<evidence type="ECO:0000256" key="4">
    <source>
        <dbReference type="ARBA" id="ARBA00022729"/>
    </source>
</evidence>
<dbReference type="InterPro" id="IPR032799">
    <property type="entry name" value="TAXi_C"/>
</dbReference>
<accession>A0A218WPB6</accession>
<keyword evidence="4 5" id="KW-0732">Signal</keyword>
<dbReference type="GO" id="GO:0004190">
    <property type="term" value="F:aspartic-type endopeptidase activity"/>
    <property type="evidence" value="ECO:0007669"/>
    <property type="project" value="InterPro"/>
</dbReference>
<dbReference type="SUPFAM" id="SSF50630">
    <property type="entry name" value="Acid proteases"/>
    <property type="match status" value="1"/>
</dbReference>
<dbReference type="PROSITE" id="PS51767">
    <property type="entry name" value="PEPTIDASE_A1"/>
    <property type="match status" value="1"/>
</dbReference>
<evidence type="ECO:0000259" key="6">
    <source>
        <dbReference type="PROSITE" id="PS51767"/>
    </source>
</evidence>
<dbReference type="PANTHER" id="PTHR47965">
    <property type="entry name" value="ASPARTYL PROTEASE-RELATED"/>
    <property type="match status" value="1"/>
</dbReference>
<evidence type="ECO:0000313" key="7">
    <source>
        <dbReference type="EMBL" id="OWM74210.1"/>
    </source>
</evidence>
<gene>
    <name evidence="7" type="ORF">CDL15_Pgr008523</name>
    <name evidence="8" type="ORF">CRG98_002440</name>
</gene>
<dbReference type="InterPro" id="IPR001461">
    <property type="entry name" value="Aspartic_peptidase_A1"/>
</dbReference>
<dbReference type="PANTHER" id="PTHR47965:SF103">
    <property type="entry name" value="EUKARYOTIC ASPARTYL PROTEASE FAMILY PROTEIN"/>
    <property type="match status" value="1"/>
</dbReference>
<evidence type="ECO:0000313" key="8">
    <source>
        <dbReference type="EMBL" id="PKI77158.1"/>
    </source>
</evidence>
<feature type="chain" id="PRO_5014071728" description="Peptidase A1 domain-containing protein" evidence="5">
    <location>
        <begin position="25"/>
        <end position="431"/>
    </location>
</feature>
<evidence type="ECO:0000313" key="9">
    <source>
        <dbReference type="Proteomes" id="UP000197138"/>
    </source>
</evidence>
<dbReference type="Pfam" id="PF14541">
    <property type="entry name" value="TAXi_C"/>
    <property type="match status" value="1"/>
</dbReference>
<comment type="similarity">
    <text evidence="2">Belongs to the peptidase A1 family.</text>
</comment>
<name>A0A218WPB6_PUNGR</name>
<reference evidence="7" key="2">
    <citation type="submission" date="2017-06" db="EMBL/GenBank/DDBJ databases">
        <title>The pomegranate genome and the genomics of punicalagin biosynthesis.</title>
        <authorList>
            <person name="Xu C."/>
        </authorList>
    </citation>
    <scope>NUCLEOTIDE SEQUENCE [LARGE SCALE GENOMIC DNA]</scope>
    <source>
        <tissue evidence="7">Fresh leaf</tissue>
    </source>
</reference>
<evidence type="ECO:0000256" key="3">
    <source>
        <dbReference type="ARBA" id="ARBA00022525"/>
    </source>
</evidence>
<feature type="signal peptide" evidence="5">
    <location>
        <begin position="1"/>
        <end position="24"/>
    </location>
</feature>
<dbReference type="OrthoDB" id="1882431at2759"/>
<keyword evidence="10" id="KW-1185">Reference proteome</keyword>
<dbReference type="GeneID" id="116207259"/>
<organism evidence="7 9">
    <name type="scientific">Punica granatum</name>
    <name type="common">Pomegranate</name>
    <dbReference type="NCBI Taxonomy" id="22663"/>
    <lineage>
        <taxon>Eukaryota</taxon>
        <taxon>Viridiplantae</taxon>
        <taxon>Streptophyta</taxon>
        <taxon>Embryophyta</taxon>
        <taxon>Tracheophyta</taxon>
        <taxon>Spermatophyta</taxon>
        <taxon>Magnoliopsida</taxon>
        <taxon>eudicotyledons</taxon>
        <taxon>Gunneridae</taxon>
        <taxon>Pentapetalae</taxon>
        <taxon>rosids</taxon>
        <taxon>malvids</taxon>
        <taxon>Myrtales</taxon>
        <taxon>Lythraceae</taxon>
        <taxon>Punica</taxon>
    </lineage>
</organism>
<dbReference type="GO" id="GO:0006508">
    <property type="term" value="P:proteolysis"/>
    <property type="evidence" value="ECO:0007669"/>
    <property type="project" value="InterPro"/>
</dbReference>
<dbReference type="InterPro" id="IPR033121">
    <property type="entry name" value="PEPTIDASE_A1"/>
</dbReference>
<dbReference type="Gene3D" id="2.40.70.10">
    <property type="entry name" value="Acid Proteases"/>
    <property type="match status" value="2"/>
</dbReference>
<feature type="domain" description="Peptidase A1" evidence="6">
    <location>
        <begin position="43"/>
        <end position="418"/>
    </location>
</feature>
<reference evidence="9" key="1">
    <citation type="journal article" date="2017" name="Plant J.">
        <title>The pomegranate (Punica granatum L.) genome and the genomics of punicalagin biosynthesis.</title>
        <authorList>
            <person name="Qin G."/>
            <person name="Xu C."/>
            <person name="Ming R."/>
            <person name="Tang H."/>
            <person name="Guyot R."/>
            <person name="Kramer E.M."/>
            <person name="Hu Y."/>
            <person name="Yi X."/>
            <person name="Qi Y."/>
            <person name="Xu X."/>
            <person name="Gao Z."/>
            <person name="Pan H."/>
            <person name="Jian J."/>
            <person name="Tian Y."/>
            <person name="Yue Z."/>
            <person name="Xu Y."/>
        </authorList>
    </citation>
    <scope>NUCLEOTIDE SEQUENCE [LARGE SCALE GENOMIC DNA]</scope>
    <source>
        <strain evidence="9">cv. Dabenzi</strain>
    </source>
</reference>
<dbReference type="EMBL" id="PGOL01000104">
    <property type="protein sequence ID" value="PKI77158.1"/>
    <property type="molecule type" value="Genomic_DNA"/>
</dbReference>
<proteinExistence type="inferred from homology"/>
<reference evidence="8 10" key="3">
    <citation type="submission" date="2017-11" db="EMBL/GenBank/DDBJ databases">
        <title>De-novo sequencing of pomegranate (Punica granatum L.) genome.</title>
        <authorList>
            <person name="Akparov Z."/>
            <person name="Amiraslanov A."/>
            <person name="Hajiyeva S."/>
            <person name="Abbasov M."/>
            <person name="Kaur K."/>
            <person name="Hamwieh A."/>
            <person name="Solovyev V."/>
            <person name="Salamov A."/>
            <person name="Braich B."/>
            <person name="Kosarev P."/>
            <person name="Mahmoud A."/>
            <person name="Hajiyev E."/>
            <person name="Babayeva S."/>
            <person name="Izzatullayeva V."/>
            <person name="Mammadov A."/>
            <person name="Mammadov A."/>
            <person name="Sharifova S."/>
            <person name="Ojaghi J."/>
            <person name="Eynullazada K."/>
            <person name="Bayramov B."/>
            <person name="Abdulazimova A."/>
            <person name="Shahmuradov I."/>
        </authorList>
    </citation>
    <scope>NUCLEOTIDE SEQUENCE [LARGE SCALE GENOMIC DNA]</scope>
    <source>
        <strain evidence="8">AG2017</strain>
        <strain evidence="10">cv. AG2017</strain>
        <tissue evidence="8">Leaf</tissue>
    </source>
</reference>
<comment type="caution">
    <text evidence="7">The sequence shown here is derived from an EMBL/GenBank/DDBJ whole genome shotgun (WGS) entry which is preliminary data.</text>
</comment>
<dbReference type="STRING" id="22663.A0A218WPB6"/>
<evidence type="ECO:0000256" key="5">
    <source>
        <dbReference type="SAM" id="SignalP"/>
    </source>
</evidence>
<protein>
    <recommendedName>
        <fullName evidence="6">Peptidase A1 domain-containing protein</fullName>
    </recommendedName>
</protein>
<evidence type="ECO:0000256" key="1">
    <source>
        <dbReference type="ARBA" id="ARBA00004239"/>
    </source>
</evidence>
<dbReference type="InterPro" id="IPR032861">
    <property type="entry name" value="TAXi_N"/>
</dbReference>